<evidence type="ECO:0000256" key="1">
    <source>
        <dbReference type="ARBA" id="ARBA00007734"/>
    </source>
</evidence>
<dbReference type="InterPro" id="IPR036779">
    <property type="entry name" value="LysM_dom_sf"/>
</dbReference>
<sequence length="670" mass="73341">MEEPVPLGCAAFLRPGRASGNLHPNRRKIRQASDLAGFSTHFRLTETALFRTIGCKFQPHFTLRFNPRSWSTLSGSFQPAVYSSTPSSRSRLQFQSFREAETFMRFIFSALLVLTLAACASQGPTNAISSSTASDPATQQAVADALRKTASAKETINVDQSSVNQLTSADTDLWGRIRRGFQMPDLQSDLVDMQVNWYVQRPDYVQRMTERSQKYLYHIVEELEARHMPTELALLPFIESAYNPQALSVAKAAGMWQFVPGTGRTYNLKQNMWQDERRDVLASTSAALDYLSRLHDMFGDWYLALAAYNWGEGNVQRAIARNEAAGLPTDYQNLRMPMETRNYVPKLQAVKNIVMNPQVFGLTLPEIPNHPYFVTVTTSHDMDVDIAAKLANMTPEEFRSLNPSFKKPVILGATQPQILLPFDNASAFERNLKSYSGSLSSWTTYTVTERAGPAAIAQKIGVDADTLMEVNKIPAGMRLKPGSTIVVPRGDDDDEDISADVAESAVLAMEPDVPDTRKMLIRVRRAQSMSALASRYGVSIGQLKAWNRTHRNDVRAGQVIVLHVPVGRRVPSEPGPQRLATDVGGGGVQKISAHVGGDSADDDKTDKSTKNQKGRGKPGVVKASAHAGKTGGVKKVSASTGSSAAKSPKESPKAAAPSRQKTAANAKKGK</sequence>
<protein>
    <recommendedName>
        <fullName evidence="3">LysM domain-containing protein</fullName>
    </recommendedName>
</protein>
<gene>
    <name evidence="4" type="ORF">LMG29739_00673</name>
</gene>
<dbReference type="SUPFAM" id="SSF53955">
    <property type="entry name" value="Lysozyme-like"/>
    <property type="match status" value="1"/>
</dbReference>
<comment type="similarity">
    <text evidence="1">Belongs to the transglycosylase Slt family.</text>
</comment>
<dbReference type="SMART" id="SM00257">
    <property type="entry name" value="LysM"/>
    <property type="match status" value="2"/>
</dbReference>
<dbReference type="Gene3D" id="1.10.530.10">
    <property type="match status" value="1"/>
</dbReference>
<dbReference type="Gene3D" id="3.10.350.10">
    <property type="entry name" value="LysM domain"/>
    <property type="match status" value="2"/>
</dbReference>
<evidence type="ECO:0000313" key="4">
    <source>
        <dbReference type="EMBL" id="CAB3749039.1"/>
    </source>
</evidence>
<dbReference type="GO" id="GO:0000270">
    <property type="term" value="P:peptidoglycan metabolic process"/>
    <property type="evidence" value="ECO:0007669"/>
    <property type="project" value="InterPro"/>
</dbReference>
<dbReference type="CDD" id="cd00118">
    <property type="entry name" value="LysM"/>
    <property type="match status" value="1"/>
</dbReference>
<dbReference type="InterPro" id="IPR008258">
    <property type="entry name" value="Transglycosylase_SLT_dom_1"/>
</dbReference>
<dbReference type="Pfam" id="PF01464">
    <property type="entry name" value="SLT"/>
    <property type="match status" value="1"/>
</dbReference>
<name>A0A6J5D3X8_9BURK</name>
<dbReference type="PANTHER" id="PTHR37423:SF2">
    <property type="entry name" value="MEMBRANE-BOUND LYTIC MUREIN TRANSGLYCOSYLASE C"/>
    <property type="match status" value="1"/>
</dbReference>
<dbReference type="Pfam" id="PF01476">
    <property type="entry name" value="LysM"/>
    <property type="match status" value="2"/>
</dbReference>
<dbReference type="PROSITE" id="PS51782">
    <property type="entry name" value="LYSM"/>
    <property type="match status" value="2"/>
</dbReference>
<dbReference type="GO" id="GO:0016020">
    <property type="term" value="C:membrane"/>
    <property type="evidence" value="ECO:0007669"/>
    <property type="project" value="InterPro"/>
</dbReference>
<reference evidence="4 5" key="1">
    <citation type="submission" date="2020-04" db="EMBL/GenBank/DDBJ databases">
        <authorList>
            <person name="De Canck E."/>
        </authorList>
    </citation>
    <scope>NUCLEOTIDE SEQUENCE [LARGE SCALE GENOMIC DNA]</scope>
    <source>
        <strain evidence="4 5">LMG 29739</strain>
    </source>
</reference>
<dbReference type="GO" id="GO:0008933">
    <property type="term" value="F:peptidoglycan lytic transglycosylase activity"/>
    <property type="evidence" value="ECO:0007669"/>
    <property type="project" value="InterPro"/>
</dbReference>
<feature type="region of interest" description="Disordered" evidence="2">
    <location>
        <begin position="568"/>
        <end position="670"/>
    </location>
</feature>
<feature type="domain" description="LysM" evidence="3">
    <location>
        <begin position="443"/>
        <end position="487"/>
    </location>
</feature>
<organism evidence="4 5">
    <name type="scientific">Paraburkholderia solisilvae</name>
    <dbReference type="NCBI Taxonomy" id="624376"/>
    <lineage>
        <taxon>Bacteria</taxon>
        <taxon>Pseudomonadati</taxon>
        <taxon>Pseudomonadota</taxon>
        <taxon>Betaproteobacteria</taxon>
        <taxon>Burkholderiales</taxon>
        <taxon>Burkholderiaceae</taxon>
        <taxon>Paraburkholderia</taxon>
    </lineage>
</organism>
<dbReference type="PANTHER" id="PTHR37423">
    <property type="entry name" value="SOLUBLE LYTIC MUREIN TRANSGLYCOSYLASE-RELATED"/>
    <property type="match status" value="1"/>
</dbReference>
<dbReference type="InterPro" id="IPR023346">
    <property type="entry name" value="Lysozyme-like_dom_sf"/>
</dbReference>
<dbReference type="SUPFAM" id="SSF54106">
    <property type="entry name" value="LysM domain"/>
    <property type="match status" value="2"/>
</dbReference>
<proteinExistence type="inferred from homology"/>
<dbReference type="EMBL" id="CADIKF010000003">
    <property type="protein sequence ID" value="CAB3749039.1"/>
    <property type="molecule type" value="Genomic_DNA"/>
</dbReference>
<keyword evidence="5" id="KW-1185">Reference proteome</keyword>
<dbReference type="InterPro" id="IPR000189">
    <property type="entry name" value="Transglyc_AS"/>
</dbReference>
<dbReference type="AlphaFoldDB" id="A0A6J5D3X8"/>
<evidence type="ECO:0000313" key="5">
    <source>
        <dbReference type="Proteomes" id="UP000494329"/>
    </source>
</evidence>
<dbReference type="CDD" id="cd16894">
    <property type="entry name" value="MltD-like"/>
    <property type="match status" value="1"/>
</dbReference>
<feature type="domain" description="LysM" evidence="3">
    <location>
        <begin position="519"/>
        <end position="562"/>
    </location>
</feature>
<evidence type="ECO:0000259" key="3">
    <source>
        <dbReference type="PROSITE" id="PS51782"/>
    </source>
</evidence>
<dbReference type="PROSITE" id="PS00922">
    <property type="entry name" value="TRANSGLYCOSYLASE"/>
    <property type="match status" value="1"/>
</dbReference>
<dbReference type="Proteomes" id="UP000494329">
    <property type="component" value="Unassembled WGS sequence"/>
</dbReference>
<dbReference type="InterPro" id="IPR018392">
    <property type="entry name" value="LysM"/>
</dbReference>
<evidence type="ECO:0000256" key="2">
    <source>
        <dbReference type="SAM" id="MobiDB-lite"/>
    </source>
</evidence>
<accession>A0A6J5D3X8</accession>